<dbReference type="InParanoid" id="A0A554N8R0"/>
<feature type="compositionally biased region" description="Low complexity" evidence="1">
    <location>
        <begin position="352"/>
        <end position="382"/>
    </location>
</feature>
<feature type="compositionally biased region" description="Acidic residues" evidence="1">
    <location>
        <begin position="302"/>
        <end position="313"/>
    </location>
</feature>
<evidence type="ECO:0000313" key="4">
    <source>
        <dbReference type="Proteomes" id="UP000319894"/>
    </source>
</evidence>
<feature type="region of interest" description="Disordered" evidence="1">
    <location>
        <begin position="247"/>
        <end position="382"/>
    </location>
</feature>
<feature type="compositionally biased region" description="Acidic residues" evidence="1">
    <location>
        <begin position="323"/>
        <end position="332"/>
    </location>
</feature>
<keyword evidence="2" id="KW-0812">Transmembrane</keyword>
<keyword evidence="2" id="KW-1133">Transmembrane helix</keyword>
<keyword evidence="4" id="KW-1185">Reference proteome</keyword>
<dbReference type="EMBL" id="QMDX01000006">
    <property type="protein sequence ID" value="TSD13783.1"/>
    <property type="molecule type" value="Genomic_DNA"/>
</dbReference>
<feature type="region of interest" description="Disordered" evidence="1">
    <location>
        <begin position="153"/>
        <end position="184"/>
    </location>
</feature>
<dbReference type="AlphaFoldDB" id="A0A554N8R0"/>
<feature type="compositionally biased region" description="Polar residues" evidence="1">
    <location>
        <begin position="337"/>
        <end position="348"/>
    </location>
</feature>
<organism evidence="3 4">
    <name type="scientific">Haloglomus irregulare</name>
    <dbReference type="NCBI Taxonomy" id="2234134"/>
    <lineage>
        <taxon>Archaea</taxon>
        <taxon>Methanobacteriati</taxon>
        <taxon>Methanobacteriota</taxon>
        <taxon>Stenosarchaea group</taxon>
        <taxon>Halobacteria</taxon>
        <taxon>Halobacteriales</taxon>
        <taxon>Natronomonadaceae</taxon>
        <taxon>Haloglomus</taxon>
    </lineage>
</organism>
<evidence type="ECO:0000256" key="2">
    <source>
        <dbReference type="SAM" id="Phobius"/>
    </source>
</evidence>
<comment type="caution">
    <text evidence="3">The sequence shown here is derived from an EMBL/GenBank/DDBJ whole genome shotgun (WGS) entry which is preliminary data.</text>
</comment>
<dbReference type="Proteomes" id="UP000319894">
    <property type="component" value="Unassembled WGS sequence"/>
</dbReference>
<accession>A0A554N8R0</accession>
<reference evidence="3 4" key="1">
    <citation type="submission" date="2018-06" db="EMBL/GenBank/DDBJ databases">
        <title>Natronomonas sp. F16-60 a new haloarchaeon isolated from a solar saltern of Isla Cristina, Huelva, Spain.</title>
        <authorList>
            <person name="Duran-Viseras A."/>
            <person name="Sanchez-Porro C."/>
            <person name="Ventosa A."/>
        </authorList>
    </citation>
    <scope>NUCLEOTIDE SEQUENCE [LARGE SCALE GENOMIC DNA]</scope>
    <source>
        <strain evidence="3 4">F16-60</strain>
    </source>
</reference>
<keyword evidence="2" id="KW-0472">Membrane</keyword>
<feature type="compositionally biased region" description="Low complexity" evidence="1">
    <location>
        <begin position="284"/>
        <end position="301"/>
    </location>
</feature>
<protein>
    <submittedName>
        <fullName evidence="3">Uncharacterized protein</fullName>
    </submittedName>
</protein>
<gene>
    <name evidence="3" type="ORF">DP107_11500</name>
</gene>
<dbReference type="RefSeq" id="WP_144262304.1">
    <property type="nucleotide sequence ID" value="NZ_QMDX01000006.1"/>
</dbReference>
<evidence type="ECO:0000256" key="1">
    <source>
        <dbReference type="SAM" id="MobiDB-lite"/>
    </source>
</evidence>
<sequence length="402" mass="41661">MIRQRTAALVGAVAVLTLVGLLTGGVGASPTADSTSPHGAENGNYTVDLPFDTDHYPRDENPGGPYNASINQFAAGTQKSYNEQGAPDGLEQMKYLRIENQDIDFSECTSSNTAAFGIDRDNDDAGTEVDIDLLRYLEQSNFNDHSIEVDFYEGNELGAPNPPDRGGREAGREDGDSNAELYPDDEIVSHQGYKSGGGPCYGMPEEPGWYQIEGFTNGTAWSGNEARIETISHYFYICVCGSEAEAREQLGPPPSEQGDDDTAESTATATPMPDDSDGAERTATRTPTETATETPTETPTAEPDDGGGDDSDSGDGGGSDSSDSGDSDDGGSDGDSASQETATATAGGSNDGGRTSQQDQRQQAQQQGAGPATPTVGAGPGFGAVAALAGGLLAGLLALLRR</sequence>
<name>A0A554N8R0_9EURY</name>
<feature type="compositionally biased region" description="Basic and acidic residues" evidence="1">
    <location>
        <begin position="165"/>
        <end position="175"/>
    </location>
</feature>
<evidence type="ECO:0000313" key="3">
    <source>
        <dbReference type="EMBL" id="TSD13783.1"/>
    </source>
</evidence>
<proteinExistence type="predicted"/>
<feature type="transmembrane region" description="Helical" evidence="2">
    <location>
        <begin position="381"/>
        <end position="400"/>
    </location>
</feature>
<dbReference type="OrthoDB" id="240462at2157"/>